<feature type="transmembrane region" description="Helical" evidence="1">
    <location>
        <begin position="57"/>
        <end position="75"/>
    </location>
</feature>
<evidence type="ECO:0000256" key="1">
    <source>
        <dbReference type="SAM" id="Phobius"/>
    </source>
</evidence>
<dbReference type="Proteomes" id="UP000281647">
    <property type="component" value="Unassembled WGS sequence"/>
</dbReference>
<dbReference type="RefSeq" id="WP_128625800.1">
    <property type="nucleotide sequence ID" value="NZ_RKST01000001.1"/>
</dbReference>
<evidence type="ECO:0008006" key="4">
    <source>
        <dbReference type="Google" id="ProtNLM"/>
    </source>
</evidence>
<organism evidence="2 3">
    <name type="scientific">Borborobacter arsenicus</name>
    <dbReference type="NCBI Taxonomy" id="1851146"/>
    <lineage>
        <taxon>Bacteria</taxon>
        <taxon>Pseudomonadati</taxon>
        <taxon>Pseudomonadota</taxon>
        <taxon>Alphaproteobacteria</taxon>
        <taxon>Hyphomicrobiales</taxon>
        <taxon>Phyllobacteriaceae</taxon>
        <taxon>Borborobacter</taxon>
    </lineage>
</organism>
<dbReference type="OrthoDB" id="7010242at2"/>
<feature type="transmembrane region" description="Helical" evidence="1">
    <location>
        <begin position="275"/>
        <end position="304"/>
    </location>
</feature>
<feature type="transmembrane region" description="Helical" evidence="1">
    <location>
        <begin position="87"/>
        <end position="103"/>
    </location>
</feature>
<feature type="transmembrane region" description="Helical" evidence="1">
    <location>
        <begin position="412"/>
        <end position="430"/>
    </location>
</feature>
<keyword evidence="1" id="KW-0812">Transmembrane</keyword>
<keyword evidence="1" id="KW-0472">Membrane</keyword>
<feature type="transmembrane region" description="Helical" evidence="1">
    <location>
        <begin position="142"/>
        <end position="163"/>
    </location>
</feature>
<accession>A0A432VBL6</accession>
<feature type="transmembrane region" description="Helical" evidence="1">
    <location>
        <begin position="198"/>
        <end position="217"/>
    </location>
</feature>
<evidence type="ECO:0000313" key="2">
    <source>
        <dbReference type="EMBL" id="RUM99560.1"/>
    </source>
</evidence>
<feature type="transmembrane region" description="Helical" evidence="1">
    <location>
        <begin position="109"/>
        <end position="130"/>
    </location>
</feature>
<sequence>MLMLTSTVFGAAAAFSVPGLGGASVLVPSMFLIFYAVRVFMAWGEGPIFGSFKPFGAGFWLLLLTTYGLVAAFFFPRLMEGITDTMLVTRLVGGLSSISLIPLEPSGNNITQSVYAAGGLVCFAASVAYYRRPGALEDLYKAVIVVTIVNLSFAVIDVATWAIGAEFVLDFVHTANYAFLTAAEKGGLKRISGSFPEASAFAGYTLALFSVNASLWLDRIKPHVTGPVTLALLLALALSTSATAYVGLISMLGFLTLRSLSAPVFGREAQRPVLLVGLLVSAPVLLGVGMILLPGVADVVAGFLDEMLFNKLDSQSGQERMMWNAVAYQTFQDTGWLGAGIGSARASSYLLVLLSNVGAPGLMLFVLFLGSILFIGPAEHVDEFGRGVFRAARAGVLAGMAEAMTSGTVYDLGLLFYVLAGAVAANQLLLRASPQLSALACFGSRRFAAGTKRAGT</sequence>
<protein>
    <recommendedName>
        <fullName evidence="4">O-antigen ligase domain-containing protein</fullName>
    </recommendedName>
</protein>
<feature type="transmembrane region" description="Helical" evidence="1">
    <location>
        <begin position="229"/>
        <end position="255"/>
    </location>
</feature>
<keyword evidence="1" id="KW-1133">Transmembrane helix</keyword>
<dbReference type="AlphaFoldDB" id="A0A432VBL6"/>
<evidence type="ECO:0000313" key="3">
    <source>
        <dbReference type="Proteomes" id="UP000281647"/>
    </source>
</evidence>
<name>A0A432VBL6_9HYPH</name>
<gene>
    <name evidence="2" type="ORF">EET67_01280</name>
</gene>
<feature type="transmembrane region" description="Helical" evidence="1">
    <location>
        <begin position="349"/>
        <end position="375"/>
    </location>
</feature>
<keyword evidence="3" id="KW-1185">Reference proteome</keyword>
<comment type="caution">
    <text evidence="2">The sequence shown here is derived from an EMBL/GenBank/DDBJ whole genome shotgun (WGS) entry which is preliminary data.</text>
</comment>
<dbReference type="EMBL" id="RKST01000001">
    <property type="protein sequence ID" value="RUM99560.1"/>
    <property type="molecule type" value="Genomic_DNA"/>
</dbReference>
<proteinExistence type="predicted"/>
<reference evidence="2 3" key="1">
    <citation type="submission" date="2018-11" db="EMBL/GenBank/DDBJ databases">
        <title>Pseudaminobacter arsenicus sp. nov., an arsenic-resistant bacterium isolated from arsenic-rich aquifers.</title>
        <authorList>
            <person name="Mu Y."/>
        </authorList>
    </citation>
    <scope>NUCLEOTIDE SEQUENCE [LARGE SCALE GENOMIC DNA]</scope>
    <source>
        <strain evidence="2 3">CB3</strain>
    </source>
</reference>